<feature type="region of interest" description="Disordered" evidence="1">
    <location>
        <begin position="166"/>
        <end position="260"/>
    </location>
</feature>
<evidence type="ECO:0000256" key="2">
    <source>
        <dbReference type="SAM" id="Phobius"/>
    </source>
</evidence>
<name>E3N3R8_CAERE</name>
<dbReference type="Proteomes" id="UP000008281">
    <property type="component" value="Unassembled WGS sequence"/>
</dbReference>
<evidence type="ECO:0000313" key="4">
    <source>
        <dbReference type="EMBL" id="EFO85184.1"/>
    </source>
</evidence>
<dbReference type="OrthoDB" id="5877695at2759"/>
<evidence type="ECO:0000313" key="5">
    <source>
        <dbReference type="Proteomes" id="UP000008281"/>
    </source>
</evidence>
<keyword evidence="2" id="KW-1133">Transmembrane helix</keyword>
<keyword evidence="3" id="KW-0732">Signal</keyword>
<feature type="compositionally biased region" description="Low complexity" evidence="1">
    <location>
        <begin position="236"/>
        <end position="246"/>
    </location>
</feature>
<keyword evidence="2" id="KW-0812">Transmembrane</keyword>
<accession>E3N3R8</accession>
<dbReference type="eggNOG" id="ENOG502RWFA">
    <property type="taxonomic scope" value="Eukaryota"/>
</dbReference>
<dbReference type="AlphaFoldDB" id="E3N3R8"/>
<gene>
    <name evidence="4" type="ORF">CRE_20897</name>
</gene>
<evidence type="ECO:0000256" key="3">
    <source>
        <dbReference type="SAM" id="SignalP"/>
    </source>
</evidence>
<protein>
    <submittedName>
        <fullName evidence="4">Uncharacterized protein</fullName>
    </submittedName>
</protein>
<organism evidence="5">
    <name type="scientific">Caenorhabditis remanei</name>
    <name type="common">Caenorhabditis vulgaris</name>
    <dbReference type="NCBI Taxonomy" id="31234"/>
    <lineage>
        <taxon>Eukaryota</taxon>
        <taxon>Metazoa</taxon>
        <taxon>Ecdysozoa</taxon>
        <taxon>Nematoda</taxon>
        <taxon>Chromadorea</taxon>
        <taxon>Rhabditida</taxon>
        <taxon>Rhabditina</taxon>
        <taxon>Rhabditomorpha</taxon>
        <taxon>Rhabditoidea</taxon>
        <taxon>Rhabditidae</taxon>
        <taxon>Peloderinae</taxon>
        <taxon>Caenorhabditis</taxon>
    </lineage>
</organism>
<feature type="region of interest" description="Disordered" evidence="1">
    <location>
        <begin position="114"/>
        <end position="152"/>
    </location>
</feature>
<dbReference type="EMBL" id="DS268521">
    <property type="protein sequence ID" value="EFO85184.1"/>
    <property type="molecule type" value="Genomic_DNA"/>
</dbReference>
<dbReference type="HOGENOM" id="CLU_687420_0_0_1"/>
<reference evidence="4" key="1">
    <citation type="submission" date="2007-07" db="EMBL/GenBank/DDBJ databases">
        <title>PCAP assembly of the Caenorhabditis remanei genome.</title>
        <authorList>
            <consortium name="The Caenorhabditis remanei Sequencing Consortium"/>
            <person name="Wilson R.K."/>
        </authorList>
    </citation>
    <scope>NUCLEOTIDE SEQUENCE [LARGE SCALE GENOMIC DNA]</scope>
    <source>
        <strain evidence="4">PB4641</strain>
    </source>
</reference>
<dbReference type="FunCoup" id="E3N3R8">
    <property type="interactions" value="1718"/>
</dbReference>
<feature type="chain" id="PRO_5003175916" evidence="3">
    <location>
        <begin position="19"/>
        <end position="379"/>
    </location>
</feature>
<sequence length="379" mass="41879">MIRLLLLTLLTTNVFVTATTTGIPRIHPTTTTTRIRIPRTATTATLKMIPVTSIPVTTMTLKTTTQLDQPKSVEYVTPELNSSILHTDMKTEVISDSAPIEIKMDDVAHISLSETETNSNEGENKIETKHDTGDAPKINEHVHEPMSEPTELLPLLKVEEAVPGDDEEYANSNFDSSTASATSDEGDDVEIEKNSEDDVTSTTSTSEASATTPTPDSTTSESTTTTTEIPNIIQLSENNNETTNSEGVVLPTDDQNERDNDTYVDKPFNGDIYPLTFLDRTNNYIRSLTEEPGRFSAAITCVLFTVIVILLFLVARECCKSKRRFSSINRRDRNPPSVTSDLYNTSDCSHFYQKPTLLLNQQEVTMQLVSSDVSTDDIV</sequence>
<feature type="compositionally biased region" description="Low complexity" evidence="1">
    <location>
        <begin position="200"/>
        <end position="227"/>
    </location>
</feature>
<dbReference type="OMA" id="ARECCKS"/>
<feature type="compositionally biased region" description="Polar residues" evidence="1">
    <location>
        <begin position="170"/>
        <end position="183"/>
    </location>
</feature>
<feature type="signal peptide" evidence="3">
    <location>
        <begin position="1"/>
        <end position="18"/>
    </location>
</feature>
<dbReference type="InParanoid" id="E3N3R8"/>
<evidence type="ECO:0000256" key="1">
    <source>
        <dbReference type="SAM" id="MobiDB-lite"/>
    </source>
</evidence>
<feature type="compositionally biased region" description="Basic and acidic residues" evidence="1">
    <location>
        <begin position="122"/>
        <end position="146"/>
    </location>
</feature>
<keyword evidence="2" id="KW-0472">Membrane</keyword>
<proteinExistence type="predicted"/>
<keyword evidence="5" id="KW-1185">Reference proteome</keyword>
<feature type="transmembrane region" description="Helical" evidence="2">
    <location>
        <begin position="295"/>
        <end position="315"/>
    </location>
</feature>